<sequence length="71" mass="7947">MEKKTMIAAVALVVLLIMSSNDITQVESQGIDCLDSCSTGCVNRDTRLMQRCERKCQIRCSPDRSVDDHLD</sequence>
<dbReference type="PANTHER" id="PTHR37183">
    <property type="entry name" value="PLANT THIONIN FAMILY PROTEIN"/>
    <property type="match status" value="1"/>
</dbReference>
<dbReference type="Proteomes" id="UP001157418">
    <property type="component" value="Unassembled WGS sequence"/>
</dbReference>
<feature type="chain" id="PRO_5043953292" description="Thionin-like protein" evidence="1">
    <location>
        <begin position="29"/>
        <end position="71"/>
    </location>
</feature>
<feature type="signal peptide" evidence="1">
    <location>
        <begin position="1"/>
        <end position="28"/>
    </location>
</feature>
<name>A0AAU9PLP9_9ASTR</name>
<evidence type="ECO:0000256" key="1">
    <source>
        <dbReference type="SAM" id="SignalP"/>
    </source>
</evidence>
<reference evidence="2 3" key="1">
    <citation type="submission" date="2022-01" db="EMBL/GenBank/DDBJ databases">
        <authorList>
            <person name="Xiong W."/>
            <person name="Schranz E."/>
        </authorList>
    </citation>
    <scope>NUCLEOTIDE SEQUENCE [LARGE SCALE GENOMIC DNA]</scope>
</reference>
<protein>
    <recommendedName>
        <fullName evidence="4">Thionin-like protein</fullName>
    </recommendedName>
</protein>
<evidence type="ECO:0000313" key="3">
    <source>
        <dbReference type="Proteomes" id="UP001157418"/>
    </source>
</evidence>
<organism evidence="2 3">
    <name type="scientific">Lactuca virosa</name>
    <dbReference type="NCBI Taxonomy" id="75947"/>
    <lineage>
        <taxon>Eukaryota</taxon>
        <taxon>Viridiplantae</taxon>
        <taxon>Streptophyta</taxon>
        <taxon>Embryophyta</taxon>
        <taxon>Tracheophyta</taxon>
        <taxon>Spermatophyta</taxon>
        <taxon>Magnoliopsida</taxon>
        <taxon>eudicotyledons</taxon>
        <taxon>Gunneridae</taxon>
        <taxon>Pentapetalae</taxon>
        <taxon>asterids</taxon>
        <taxon>campanulids</taxon>
        <taxon>Asterales</taxon>
        <taxon>Asteraceae</taxon>
        <taxon>Cichorioideae</taxon>
        <taxon>Cichorieae</taxon>
        <taxon>Lactucinae</taxon>
        <taxon>Lactuca</taxon>
    </lineage>
</organism>
<dbReference type="AlphaFoldDB" id="A0AAU9PLP9"/>
<keyword evidence="1" id="KW-0732">Signal</keyword>
<keyword evidence="3" id="KW-1185">Reference proteome</keyword>
<dbReference type="EMBL" id="CAKMRJ010005634">
    <property type="protein sequence ID" value="CAH1450591.1"/>
    <property type="molecule type" value="Genomic_DNA"/>
</dbReference>
<proteinExistence type="predicted"/>
<gene>
    <name evidence="2" type="ORF">LVIROSA_LOCUS36010</name>
</gene>
<evidence type="ECO:0008006" key="4">
    <source>
        <dbReference type="Google" id="ProtNLM"/>
    </source>
</evidence>
<comment type="caution">
    <text evidence="2">The sequence shown here is derived from an EMBL/GenBank/DDBJ whole genome shotgun (WGS) entry which is preliminary data.</text>
</comment>
<accession>A0AAU9PLP9</accession>
<evidence type="ECO:0000313" key="2">
    <source>
        <dbReference type="EMBL" id="CAH1450591.1"/>
    </source>
</evidence>
<dbReference type="PANTHER" id="PTHR37183:SF1">
    <property type="entry name" value="PLANT THIONIN FAMILY PROTEIN"/>
    <property type="match status" value="1"/>
</dbReference>